<feature type="domain" description="Protein FecR C-terminal" evidence="2">
    <location>
        <begin position="269"/>
        <end position="336"/>
    </location>
</feature>
<dbReference type="RefSeq" id="WP_377067848.1">
    <property type="nucleotide sequence ID" value="NZ_JBHSJJ010000016.1"/>
</dbReference>
<dbReference type="Gene3D" id="2.60.120.1440">
    <property type="match status" value="1"/>
</dbReference>
<gene>
    <name evidence="3" type="ORF">ACFPFU_21105</name>
</gene>
<dbReference type="PIRSF" id="PIRSF018266">
    <property type="entry name" value="FecR"/>
    <property type="match status" value="1"/>
</dbReference>
<dbReference type="Gene3D" id="3.55.50.30">
    <property type="match status" value="1"/>
</dbReference>
<name>A0ABV9T6Y2_9BACT</name>
<evidence type="ECO:0000259" key="1">
    <source>
        <dbReference type="Pfam" id="PF04773"/>
    </source>
</evidence>
<dbReference type="Proteomes" id="UP001595818">
    <property type="component" value="Unassembled WGS sequence"/>
</dbReference>
<protein>
    <submittedName>
        <fullName evidence="3">FecR family protein</fullName>
    </submittedName>
</protein>
<dbReference type="InterPro" id="IPR006860">
    <property type="entry name" value="FecR"/>
</dbReference>
<sequence>MNIFREKWKSFHEGRLSKEEVLDLLRELNEEDTEKLFEEYLRNSWNEESGKEDSFKWDGSEVFKRIVDKKAEKKRKTKVLDYPAKTYPRTLRWVAAIFLIIFSWQYGKVIFNQGSSNPPLLEEEPAFNWVTKSNPNGRKSKILLPDSSVIYLNAGSQVRYRNDFTSFRKVWLEGEAFFEVAKDSLHPFSVQTGRILTTALGTSFNINAYDNNKVNVGLASGLISVTDSVTRQDIQLQPGEGAYFSTRLPAITKHTIDPEKISWWKDGILYLEKIQFEDLIGILEKWYGVEIEVRGPIPDDRCSGTFKKNEFLSNVLKVLGHSVGFSYSIDGRNVIINVKTKIE</sequence>
<proteinExistence type="predicted"/>
<dbReference type="InterPro" id="IPR032508">
    <property type="entry name" value="FecR_C"/>
</dbReference>
<evidence type="ECO:0000313" key="4">
    <source>
        <dbReference type="Proteomes" id="UP001595818"/>
    </source>
</evidence>
<dbReference type="Pfam" id="PF16344">
    <property type="entry name" value="FecR_C"/>
    <property type="match status" value="1"/>
</dbReference>
<keyword evidence="4" id="KW-1185">Reference proteome</keyword>
<dbReference type="PANTHER" id="PTHR30273:SF2">
    <property type="entry name" value="PROTEIN FECR"/>
    <property type="match status" value="1"/>
</dbReference>
<reference evidence="4" key="1">
    <citation type="journal article" date="2019" name="Int. J. Syst. Evol. Microbiol.">
        <title>The Global Catalogue of Microorganisms (GCM) 10K type strain sequencing project: providing services to taxonomists for standard genome sequencing and annotation.</title>
        <authorList>
            <consortium name="The Broad Institute Genomics Platform"/>
            <consortium name="The Broad Institute Genome Sequencing Center for Infectious Disease"/>
            <person name="Wu L."/>
            <person name="Ma J."/>
        </authorList>
    </citation>
    <scope>NUCLEOTIDE SEQUENCE [LARGE SCALE GENOMIC DNA]</scope>
    <source>
        <strain evidence="4">CGMCC 4.7466</strain>
    </source>
</reference>
<dbReference type="Pfam" id="PF04773">
    <property type="entry name" value="FecR"/>
    <property type="match status" value="1"/>
</dbReference>
<dbReference type="PANTHER" id="PTHR30273">
    <property type="entry name" value="PERIPLASMIC SIGNAL SENSOR AND SIGMA FACTOR ACTIVATOR FECR-RELATED"/>
    <property type="match status" value="1"/>
</dbReference>
<evidence type="ECO:0000313" key="3">
    <source>
        <dbReference type="EMBL" id="MFC4874217.1"/>
    </source>
</evidence>
<organism evidence="3 4">
    <name type="scientific">Negadavirga shengliensis</name>
    <dbReference type="NCBI Taxonomy" id="1389218"/>
    <lineage>
        <taxon>Bacteria</taxon>
        <taxon>Pseudomonadati</taxon>
        <taxon>Bacteroidota</taxon>
        <taxon>Cytophagia</taxon>
        <taxon>Cytophagales</taxon>
        <taxon>Cyclobacteriaceae</taxon>
        <taxon>Negadavirga</taxon>
    </lineage>
</organism>
<dbReference type="EMBL" id="JBHSJJ010000016">
    <property type="protein sequence ID" value="MFC4874217.1"/>
    <property type="molecule type" value="Genomic_DNA"/>
</dbReference>
<feature type="domain" description="FecR protein" evidence="1">
    <location>
        <begin position="136"/>
        <end position="223"/>
    </location>
</feature>
<dbReference type="InterPro" id="IPR012373">
    <property type="entry name" value="Ferrdict_sens_TM"/>
</dbReference>
<accession>A0ABV9T6Y2</accession>
<evidence type="ECO:0000259" key="2">
    <source>
        <dbReference type="Pfam" id="PF16344"/>
    </source>
</evidence>
<comment type="caution">
    <text evidence="3">The sequence shown here is derived from an EMBL/GenBank/DDBJ whole genome shotgun (WGS) entry which is preliminary data.</text>
</comment>